<feature type="transmembrane region" description="Helical" evidence="6">
    <location>
        <begin position="69"/>
        <end position="91"/>
    </location>
</feature>
<dbReference type="PANTHER" id="PTHR32322:SF2">
    <property type="entry name" value="EAMA DOMAIN-CONTAINING PROTEIN"/>
    <property type="match status" value="1"/>
</dbReference>
<dbReference type="EMBL" id="PXYL01000025">
    <property type="protein sequence ID" value="PSJ54914.1"/>
    <property type="molecule type" value="Genomic_DNA"/>
</dbReference>
<reference evidence="8 9" key="1">
    <citation type="submission" date="2018-03" db="EMBL/GenBank/DDBJ databases">
        <title>The draft genome of Mesorhizobium soli JCM 19897.</title>
        <authorList>
            <person name="Li L."/>
            <person name="Liu L."/>
            <person name="Liang L."/>
            <person name="Wang T."/>
            <person name="Zhang X."/>
        </authorList>
    </citation>
    <scope>NUCLEOTIDE SEQUENCE [LARGE SCALE GENOMIC DNA]</scope>
    <source>
        <strain evidence="8 9">JCM 19897</strain>
    </source>
</reference>
<feature type="domain" description="EamA" evidence="7">
    <location>
        <begin position="179"/>
        <end position="288"/>
    </location>
</feature>
<evidence type="ECO:0000313" key="8">
    <source>
        <dbReference type="EMBL" id="PSJ54914.1"/>
    </source>
</evidence>
<dbReference type="RefSeq" id="WP_106727118.1">
    <property type="nucleotide sequence ID" value="NZ_PXYL01000025.1"/>
</dbReference>
<dbReference type="SUPFAM" id="SSF103481">
    <property type="entry name" value="Multidrug resistance efflux transporter EmrE"/>
    <property type="match status" value="2"/>
</dbReference>
<evidence type="ECO:0000259" key="7">
    <source>
        <dbReference type="Pfam" id="PF00892"/>
    </source>
</evidence>
<dbReference type="PANTHER" id="PTHR32322">
    <property type="entry name" value="INNER MEMBRANE TRANSPORTER"/>
    <property type="match status" value="1"/>
</dbReference>
<dbReference type="OrthoDB" id="8688375at2"/>
<feature type="transmembrane region" description="Helical" evidence="6">
    <location>
        <begin position="154"/>
        <end position="172"/>
    </location>
</feature>
<organism evidence="8 9">
    <name type="scientific">Pseudaminobacter soli</name>
    <name type="common">ex Li et al. 2025</name>
    <dbReference type="NCBI Taxonomy" id="1295366"/>
    <lineage>
        <taxon>Bacteria</taxon>
        <taxon>Pseudomonadati</taxon>
        <taxon>Pseudomonadota</taxon>
        <taxon>Alphaproteobacteria</taxon>
        <taxon>Hyphomicrobiales</taxon>
        <taxon>Phyllobacteriaceae</taxon>
        <taxon>Pseudaminobacter</taxon>
    </lineage>
</organism>
<evidence type="ECO:0000256" key="6">
    <source>
        <dbReference type="SAM" id="Phobius"/>
    </source>
</evidence>
<feature type="transmembrane region" description="Helical" evidence="6">
    <location>
        <begin position="124"/>
        <end position="142"/>
    </location>
</feature>
<keyword evidence="3 6" id="KW-0812">Transmembrane</keyword>
<feature type="transmembrane region" description="Helical" evidence="6">
    <location>
        <begin position="245"/>
        <end position="266"/>
    </location>
</feature>
<dbReference type="Proteomes" id="UP000240653">
    <property type="component" value="Unassembled WGS sequence"/>
</dbReference>
<protein>
    <submittedName>
        <fullName evidence="8">EamA family transporter</fullName>
    </submittedName>
</protein>
<comment type="similarity">
    <text evidence="2">Belongs to the EamA transporter family.</text>
</comment>
<comment type="caution">
    <text evidence="8">The sequence shown here is derived from an EMBL/GenBank/DDBJ whole genome shotgun (WGS) entry which is preliminary data.</text>
</comment>
<evidence type="ECO:0000256" key="3">
    <source>
        <dbReference type="ARBA" id="ARBA00022692"/>
    </source>
</evidence>
<name>A0A2P7RXG5_9HYPH</name>
<keyword evidence="5 6" id="KW-0472">Membrane</keyword>
<feature type="transmembrane region" description="Helical" evidence="6">
    <location>
        <begin position="37"/>
        <end position="57"/>
    </location>
</feature>
<dbReference type="InterPro" id="IPR037185">
    <property type="entry name" value="EmrE-like"/>
</dbReference>
<dbReference type="Pfam" id="PF00892">
    <property type="entry name" value="EamA"/>
    <property type="match status" value="2"/>
</dbReference>
<keyword evidence="4 6" id="KW-1133">Transmembrane helix</keyword>
<accession>A0A2P7RXG5</accession>
<comment type="subcellular location">
    <subcellularLocation>
        <location evidence="1">Membrane</location>
        <topology evidence="1">Multi-pass membrane protein</topology>
    </subcellularLocation>
</comment>
<evidence type="ECO:0000256" key="5">
    <source>
        <dbReference type="ARBA" id="ARBA00023136"/>
    </source>
</evidence>
<feature type="domain" description="EamA" evidence="7">
    <location>
        <begin position="7"/>
        <end position="141"/>
    </location>
</feature>
<dbReference type="AlphaFoldDB" id="A0A2P7RXG5"/>
<feature type="transmembrane region" description="Helical" evidence="6">
    <location>
        <begin position="97"/>
        <end position="117"/>
    </location>
</feature>
<feature type="transmembrane region" description="Helical" evidence="6">
    <location>
        <begin position="272"/>
        <end position="289"/>
    </location>
</feature>
<evidence type="ECO:0000313" key="9">
    <source>
        <dbReference type="Proteomes" id="UP000240653"/>
    </source>
</evidence>
<evidence type="ECO:0000256" key="2">
    <source>
        <dbReference type="ARBA" id="ARBA00007362"/>
    </source>
</evidence>
<evidence type="ECO:0000256" key="1">
    <source>
        <dbReference type="ARBA" id="ARBA00004141"/>
    </source>
</evidence>
<dbReference type="InterPro" id="IPR050638">
    <property type="entry name" value="AA-Vitamin_Transporters"/>
</dbReference>
<feature type="transmembrane region" description="Helical" evidence="6">
    <location>
        <begin position="7"/>
        <end position="25"/>
    </location>
</feature>
<proteinExistence type="inferred from homology"/>
<feature type="transmembrane region" description="Helical" evidence="6">
    <location>
        <begin position="184"/>
        <end position="205"/>
    </location>
</feature>
<dbReference type="GO" id="GO:0016020">
    <property type="term" value="C:membrane"/>
    <property type="evidence" value="ECO:0007669"/>
    <property type="project" value="UniProtKB-SubCell"/>
</dbReference>
<sequence length="296" mass="30439">MKALWNSAIGLLLVNGLLLGLTLPFGKMATAAGVPPAIWAFVISFGAGAVLFSALVANGGSIGLDRRKLRYFVVVAAVSYAIPNLLLFASIPHLGVGFTGIMFTMSPLFTLAFSLMLKLRRPSMLGLAGIGVGFVGALVVATTRGEASQPADPIWVAAGLLIPVSLAVGNVYRTVDWPKGSGPIQLAAGSHLAAAVMLLVAAASSAGGSPFAPLADVPWLVVAQVIVSSAMFAVFFRLQAVGGPVYLSQIGYVAAAIGLISGMLFLGESYRLETWLGAVLISIGLVMTTKAQLRAA</sequence>
<evidence type="ECO:0000256" key="4">
    <source>
        <dbReference type="ARBA" id="ARBA00022989"/>
    </source>
</evidence>
<dbReference type="InterPro" id="IPR000620">
    <property type="entry name" value="EamA_dom"/>
</dbReference>
<gene>
    <name evidence="8" type="ORF">C7I85_27080</name>
</gene>
<keyword evidence="9" id="KW-1185">Reference proteome</keyword>
<feature type="transmembrane region" description="Helical" evidence="6">
    <location>
        <begin position="217"/>
        <end position="238"/>
    </location>
</feature>